<gene>
    <name evidence="4" type="ORF">OH76DRAFT_1489393</name>
</gene>
<feature type="transmembrane region" description="Helical" evidence="2">
    <location>
        <begin position="238"/>
        <end position="258"/>
    </location>
</feature>
<feature type="region of interest" description="Disordered" evidence="1">
    <location>
        <begin position="301"/>
        <end position="340"/>
    </location>
</feature>
<feature type="domain" description="DUF6533" evidence="3">
    <location>
        <begin position="24"/>
        <end position="64"/>
    </location>
</feature>
<feature type="transmembrane region" description="Helical" evidence="2">
    <location>
        <begin position="135"/>
        <end position="157"/>
    </location>
</feature>
<evidence type="ECO:0000313" key="4">
    <source>
        <dbReference type="EMBL" id="RDX41570.1"/>
    </source>
</evidence>
<feature type="compositionally biased region" description="Low complexity" evidence="1">
    <location>
        <begin position="326"/>
        <end position="337"/>
    </location>
</feature>
<dbReference type="OrthoDB" id="2752728at2759"/>
<dbReference type="STRING" id="139420.A0A371CMQ9"/>
<feature type="transmembrane region" description="Helical" evidence="2">
    <location>
        <begin position="205"/>
        <end position="226"/>
    </location>
</feature>
<keyword evidence="2" id="KW-1133">Transmembrane helix</keyword>
<dbReference type="InterPro" id="IPR045340">
    <property type="entry name" value="DUF6533"/>
</dbReference>
<organism evidence="4 5">
    <name type="scientific">Lentinus brumalis</name>
    <dbReference type="NCBI Taxonomy" id="2498619"/>
    <lineage>
        <taxon>Eukaryota</taxon>
        <taxon>Fungi</taxon>
        <taxon>Dikarya</taxon>
        <taxon>Basidiomycota</taxon>
        <taxon>Agaricomycotina</taxon>
        <taxon>Agaricomycetes</taxon>
        <taxon>Polyporales</taxon>
        <taxon>Polyporaceae</taxon>
        <taxon>Lentinus</taxon>
    </lineage>
</organism>
<keyword evidence="2" id="KW-0472">Membrane</keyword>
<feature type="transmembrane region" description="Helical" evidence="2">
    <location>
        <begin position="163"/>
        <end position="184"/>
    </location>
</feature>
<evidence type="ECO:0000256" key="1">
    <source>
        <dbReference type="SAM" id="MobiDB-lite"/>
    </source>
</evidence>
<accession>A0A371CMQ9</accession>
<dbReference type="Pfam" id="PF20151">
    <property type="entry name" value="DUF6533"/>
    <property type="match status" value="1"/>
</dbReference>
<name>A0A371CMQ9_9APHY</name>
<evidence type="ECO:0000259" key="3">
    <source>
        <dbReference type="Pfam" id="PF20151"/>
    </source>
</evidence>
<dbReference type="Proteomes" id="UP000256964">
    <property type="component" value="Unassembled WGS sequence"/>
</dbReference>
<evidence type="ECO:0000256" key="2">
    <source>
        <dbReference type="SAM" id="Phobius"/>
    </source>
</evidence>
<sequence>MSSDAAAYYAAVTALYDVLYTNKYCGLAASVLFIYDAVVTFDQEVAYFWGAGWSGASLLFFANKGISLILYALVLVELASFPSDEPRAVGSAMIIVPVRSCSLFQKAFLAAPVLQIFPWAAFSALRRYVLSKSKLLGLLIFALSVVPAGVNLVPAAKEPSVTIISRVPLVVADILLIYITWTKLSNGDVLRGIRRSKRLSLPNVLLRDGTVYFVVLLILNGLHLTLEVLSVALTADNTSYVPIFTGPMTAILVSRFLLQLQEASHTILRVDSDDPLHISMGPYDGTPSFIRSLGAVLDPDGLREDHADLDETNQRPDIEEEERTEQVVAQSSASESAYHSVICSPHVTRTSHLTAKGAGGS</sequence>
<keyword evidence="5" id="KW-1185">Reference proteome</keyword>
<dbReference type="AlphaFoldDB" id="A0A371CMQ9"/>
<dbReference type="EMBL" id="KZ857508">
    <property type="protein sequence ID" value="RDX41570.1"/>
    <property type="molecule type" value="Genomic_DNA"/>
</dbReference>
<keyword evidence="2" id="KW-0812">Transmembrane</keyword>
<proteinExistence type="predicted"/>
<protein>
    <recommendedName>
        <fullName evidence="3">DUF6533 domain-containing protein</fullName>
    </recommendedName>
</protein>
<reference evidence="4 5" key="1">
    <citation type="journal article" date="2018" name="Biotechnol. Biofuels">
        <title>Integrative visual omics of the white-rot fungus Polyporus brumalis exposes the biotechnological potential of its oxidative enzymes for delignifying raw plant biomass.</title>
        <authorList>
            <person name="Miyauchi S."/>
            <person name="Rancon A."/>
            <person name="Drula E."/>
            <person name="Hage H."/>
            <person name="Chaduli D."/>
            <person name="Favel A."/>
            <person name="Grisel S."/>
            <person name="Henrissat B."/>
            <person name="Herpoel-Gimbert I."/>
            <person name="Ruiz-Duenas F.J."/>
            <person name="Chevret D."/>
            <person name="Hainaut M."/>
            <person name="Lin J."/>
            <person name="Wang M."/>
            <person name="Pangilinan J."/>
            <person name="Lipzen A."/>
            <person name="Lesage-Meessen L."/>
            <person name="Navarro D."/>
            <person name="Riley R."/>
            <person name="Grigoriev I.V."/>
            <person name="Zhou S."/>
            <person name="Raouche S."/>
            <person name="Rosso M.N."/>
        </authorList>
    </citation>
    <scope>NUCLEOTIDE SEQUENCE [LARGE SCALE GENOMIC DNA]</scope>
    <source>
        <strain evidence="4 5">BRFM 1820</strain>
    </source>
</reference>
<evidence type="ECO:0000313" key="5">
    <source>
        <dbReference type="Proteomes" id="UP000256964"/>
    </source>
</evidence>